<organism evidence="2 3">
    <name type="scientific">Sulfurovum indicum</name>
    <dbReference type="NCBI Taxonomy" id="2779528"/>
    <lineage>
        <taxon>Bacteria</taxon>
        <taxon>Pseudomonadati</taxon>
        <taxon>Campylobacterota</taxon>
        <taxon>Epsilonproteobacteria</taxon>
        <taxon>Campylobacterales</taxon>
        <taxon>Sulfurovaceae</taxon>
        <taxon>Sulfurovum</taxon>
    </lineage>
</organism>
<dbReference type="AlphaFoldDB" id="A0A7M1S354"/>
<dbReference type="EMBL" id="CP063164">
    <property type="protein sequence ID" value="QOR61421.1"/>
    <property type="molecule type" value="Genomic_DNA"/>
</dbReference>
<proteinExistence type="predicted"/>
<dbReference type="KEGG" id="sinu:IMZ28_08190"/>
<dbReference type="InterPro" id="IPR025979">
    <property type="entry name" value="ChrR-like_cupin_dom"/>
</dbReference>
<evidence type="ECO:0000313" key="3">
    <source>
        <dbReference type="Proteomes" id="UP000595074"/>
    </source>
</evidence>
<gene>
    <name evidence="2" type="ORF">IMZ28_08190</name>
</gene>
<dbReference type="Gene3D" id="2.60.120.10">
    <property type="entry name" value="Jelly Rolls"/>
    <property type="match status" value="1"/>
</dbReference>
<feature type="domain" description="ChrR-like cupin" evidence="1">
    <location>
        <begin position="43"/>
        <end position="144"/>
    </location>
</feature>
<dbReference type="Proteomes" id="UP000595074">
    <property type="component" value="Chromosome"/>
</dbReference>
<accession>A0A7M1S354</accession>
<evidence type="ECO:0000313" key="2">
    <source>
        <dbReference type="EMBL" id="QOR61421.1"/>
    </source>
</evidence>
<dbReference type="Pfam" id="PF12973">
    <property type="entry name" value="Cupin_7"/>
    <property type="match status" value="1"/>
</dbReference>
<reference evidence="2 3" key="1">
    <citation type="submission" date="2020-10" db="EMBL/GenBank/DDBJ databases">
        <title>The genome of sulfurovum sp.</title>
        <authorList>
            <person name="Xie S."/>
            <person name="Shao Z."/>
            <person name="Jiang L."/>
        </authorList>
    </citation>
    <scope>NUCLEOTIDE SEQUENCE [LARGE SCALE GENOMIC DNA]</scope>
    <source>
        <strain evidence="2 3">ST-419</strain>
    </source>
</reference>
<protein>
    <submittedName>
        <fullName evidence="2">Cupin domain-containing protein</fullName>
    </submittedName>
</protein>
<dbReference type="RefSeq" id="WP_232087449.1">
    <property type="nucleotide sequence ID" value="NZ_CP063164.1"/>
</dbReference>
<sequence length="159" mass="17779">MFELKKKYSRVKRGILLVIVPSVLMLASVLKATETAVAYTHNDSKLKWGPCPSFIPKGCEIAVLHGDPAKRNTDIFFKVPANFAIPHHWHTSAERMILLSGKLKVTYDNQDTELLEPGTYAYGPSRLSHTAFCEKGEPCVLFIAFEEPIDAFEVIKASQ</sequence>
<dbReference type="InterPro" id="IPR014710">
    <property type="entry name" value="RmlC-like_jellyroll"/>
</dbReference>
<keyword evidence="3" id="KW-1185">Reference proteome</keyword>
<name>A0A7M1S354_9BACT</name>
<dbReference type="InterPro" id="IPR011051">
    <property type="entry name" value="RmlC_Cupin_sf"/>
</dbReference>
<evidence type="ECO:0000259" key="1">
    <source>
        <dbReference type="Pfam" id="PF12973"/>
    </source>
</evidence>
<dbReference type="SUPFAM" id="SSF51182">
    <property type="entry name" value="RmlC-like cupins"/>
    <property type="match status" value="1"/>
</dbReference>